<name>A0A8H3GR72_9AGAM</name>
<comment type="caution">
    <text evidence="1">The sequence shown here is derived from an EMBL/GenBank/DDBJ whole genome shotgun (WGS) entry which is preliminary data.</text>
</comment>
<sequence length="165" mass="18355">MSLSYTGGRWAEWRTRCGQGSTDALANWAAKAGAKVEWETTPARLADNTAFHIATPILTCVKCHPLMDAYGTAINQPCSDQSQARLLCESVVRDWEHKYRGYYQLIWYEPHIGGYGSSYTVSITICYQLNQCLIRDCEGRGPNLRAAKSAAAEKLLKSGHCMICL</sequence>
<dbReference type="AlphaFoldDB" id="A0A8H3GR72"/>
<evidence type="ECO:0000313" key="1">
    <source>
        <dbReference type="EMBL" id="CAE6461309.1"/>
    </source>
</evidence>
<gene>
    <name evidence="1" type="ORF">RDB_LOCUS89474</name>
</gene>
<evidence type="ECO:0000313" key="2">
    <source>
        <dbReference type="Proteomes" id="UP000663888"/>
    </source>
</evidence>
<accession>A0A8H3GR72</accession>
<proteinExistence type="predicted"/>
<reference evidence="1" key="1">
    <citation type="submission" date="2021-01" db="EMBL/GenBank/DDBJ databases">
        <authorList>
            <person name="Kaushik A."/>
        </authorList>
    </citation>
    <scope>NUCLEOTIDE SEQUENCE</scope>
    <source>
        <strain evidence="1">AG4-R118</strain>
    </source>
</reference>
<organism evidence="1 2">
    <name type="scientific">Rhizoctonia solani</name>
    <dbReference type="NCBI Taxonomy" id="456999"/>
    <lineage>
        <taxon>Eukaryota</taxon>
        <taxon>Fungi</taxon>
        <taxon>Dikarya</taxon>
        <taxon>Basidiomycota</taxon>
        <taxon>Agaricomycotina</taxon>
        <taxon>Agaricomycetes</taxon>
        <taxon>Cantharellales</taxon>
        <taxon>Ceratobasidiaceae</taxon>
        <taxon>Rhizoctonia</taxon>
    </lineage>
</organism>
<dbReference type="Proteomes" id="UP000663888">
    <property type="component" value="Unassembled WGS sequence"/>
</dbReference>
<protein>
    <submittedName>
        <fullName evidence="1">Uncharacterized protein</fullName>
    </submittedName>
</protein>
<dbReference type="EMBL" id="CAJMWX010001052">
    <property type="protein sequence ID" value="CAE6461309.1"/>
    <property type="molecule type" value="Genomic_DNA"/>
</dbReference>